<gene>
    <name evidence="2" type="ORF">DI640_11450</name>
</gene>
<reference evidence="2 3" key="1">
    <citation type="submission" date="2017-08" db="EMBL/GenBank/DDBJ databases">
        <title>Infants hospitalized years apart are colonized by the same room-sourced microbial strains.</title>
        <authorList>
            <person name="Brooks B."/>
            <person name="Olm M.R."/>
            <person name="Firek B.A."/>
            <person name="Baker R."/>
            <person name="Thomas B.C."/>
            <person name="Morowitz M.J."/>
            <person name="Banfield J.F."/>
        </authorList>
    </citation>
    <scope>NUCLEOTIDE SEQUENCE [LARGE SCALE GENOMIC DNA]</scope>
    <source>
        <strain evidence="2">S2_018_000_R3_119</strain>
    </source>
</reference>
<feature type="transmembrane region" description="Helical" evidence="1">
    <location>
        <begin position="93"/>
        <end position="112"/>
    </location>
</feature>
<dbReference type="EMBL" id="QFMX01000010">
    <property type="protein sequence ID" value="PZO72731.1"/>
    <property type="molecule type" value="Genomic_DNA"/>
</dbReference>
<keyword evidence="1" id="KW-1133">Transmembrane helix</keyword>
<keyword evidence="1" id="KW-0472">Membrane</keyword>
<evidence type="ECO:0000256" key="1">
    <source>
        <dbReference type="SAM" id="Phobius"/>
    </source>
</evidence>
<dbReference type="Proteomes" id="UP000249555">
    <property type="component" value="Unassembled WGS sequence"/>
</dbReference>
<feature type="transmembrane region" description="Helical" evidence="1">
    <location>
        <begin position="132"/>
        <end position="152"/>
    </location>
</feature>
<organism evidence="2 3">
    <name type="scientific">Sphingomonas taxi</name>
    <dbReference type="NCBI Taxonomy" id="1549858"/>
    <lineage>
        <taxon>Bacteria</taxon>
        <taxon>Pseudomonadati</taxon>
        <taxon>Pseudomonadota</taxon>
        <taxon>Alphaproteobacteria</taxon>
        <taxon>Sphingomonadales</taxon>
        <taxon>Sphingomonadaceae</taxon>
        <taxon>Sphingomonas</taxon>
    </lineage>
</organism>
<comment type="caution">
    <text evidence="2">The sequence shown here is derived from an EMBL/GenBank/DDBJ whole genome shotgun (WGS) entry which is preliminary data.</text>
</comment>
<proteinExistence type="predicted"/>
<keyword evidence="1" id="KW-0812">Transmembrane</keyword>
<feature type="transmembrane region" description="Helical" evidence="1">
    <location>
        <begin position="51"/>
        <end position="72"/>
    </location>
</feature>
<evidence type="ECO:0000313" key="3">
    <source>
        <dbReference type="Proteomes" id="UP000249555"/>
    </source>
</evidence>
<sequence length="217" mass="24092">MALSSQIRVSRRTLPSRRAYRTAIGISVAVFLGWVITINATSTIVVSPINIWFVTAITLLGGMAGFLIGRVIGMIEGAVGRHRAKARPWVVRYLMAALGFACGMIVGATVAYRMVEIVLFWQSDEPVVPTTFPIHAVGLAMATPILSIGSEGESDDIRISKRDYEVLTAVGPLRRPWRYCITLKRQANYEAVRVWRPSSRRSGPQTVFPCPPYAQWW</sequence>
<dbReference type="AlphaFoldDB" id="A0A2W5AQJ7"/>
<feature type="transmembrane region" description="Helical" evidence="1">
    <location>
        <begin position="20"/>
        <end position="45"/>
    </location>
</feature>
<name>A0A2W5AQJ7_9SPHN</name>
<evidence type="ECO:0000313" key="2">
    <source>
        <dbReference type="EMBL" id="PZO72731.1"/>
    </source>
</evidence>
<protein>
    <submittedName>
        <fullName evidence="2">Uncharacterized protein</fullName>
    </submittedName>
</protein>
<accession>A0A2W5AQJ7</accession>